<dbReference type="Proteomes" id="UP000008810">
    <property type="component" value="Chromosome 4"/>
</dbReference>
<dbReference type="InterPro" id="IPR027417">
    <property type="entry name" value="P-loop_NTPase"/>
</dbReference>
<evidence type="ECO:0000313" key="3">
    <source>
        <dbReference type="Proteomes" id="UP000008810"/>
    </source>
</evidence>
<dbReference type="Gramene" id="KQJ91827">
    <property type="protein sequence ID" value="KQJ91827"/>
    <property type="gene ID" value="BRADI_4g40010v3"/>
</dbReference>
<dbReference type="AlphaFoldDB" id="A0A0Q3HU39"/>
<protein>
    <recommendedName>
        <fullName evidence="4">Rx N-terminal domain-containing protein</fullName>
    </recommendedName>
</protein>
<evidence type="ECO:0008006" key="4">
    <source>
        <dbReference type="Google" id="ProtNLM"/>
    </source>
</evidence>
<dbReference type="EMBL" id="CM000883">
    <property type="protein sequence ID" value="KQJ91827.1"/>
    <property type="molecule type" value="Genomic_DNA"/>
</dbReference>
<dbReference type="OrthoDB" id="648973at2759"/>
<reference evidence="2" key="3">
    <citation type="submission" date="2018-08" db="UniProtKB">
        <authorList>
            <consortium name="EnsemblPlants"/>
        </authorList>
    </citation>
    <scope>IDENTIFICATION</scope>
    <source>
        <strain evidence="2">cv. Bd21</strain>
    </source>
</reference>
<dbReference type="PANTHER" id="PTHR33377">
    <property type="entry name" value="OS10G0134700 PROTEIN-RELATED"/>
    <property type="match status" value="1"/>
</dbReference>
<reference evidence="1 2" key="1">
    <citation type="journal article" date="2010" name="Nature">
        <title>Genome sequencing and analysis of the model grass Brachypodium distachyon.</title>
        <authorList>
            <consortium name="International Brachypodium Initiative"/>
        </authorList>
    </citation>
    <scope>NUCLEOTIDE SEQUENCE [LARGE SCALE GENOMIC DNA]</scope>
    <source>
        <strain evidence="1 2">Bd21</strain>
    </source>
</reference>
<dbReference type="PANTHER" id="PTHR33377:SF69">
    <property type="entry name" value="RX N-TERMINAL DOMAIN-CONTAINING PROTEIN"/>
    <property type="match status" value="1"/>
</dbReference>
<dbReference type="SUPFAM" id="SSF52540">
    <property type="entry name" value="P-loop containing nucleoside triphosphate hydrolases"/>
    <property type="match status" value="1"/>
</dbReference>
<evidence type="ECO:0000313" key="2">
    <source>
        <dbReference type="EnsemblPlants" id="KQJ91827"/>
    </source>
</evidence>
<dbReference type="InParanoid" id="A0A0Q3HU39"/>
<proteinExistence type="predicted"/>
<organism evidence="1">
    <name type="scientific">Brachypodium distachyon</name>
    <name type="common">Purple false brome</name>
    <name type="synonym">Trachynia distachya</name>
    <dbReference type="NCBI Taxonomy" id="15368"/>
    <lineage>
        <taxon>Eukaryota</taxon>
        <taxon>Viridiplantae</taxon>
        <taxon>Streptophyta</taxon>
        <taxon>Embryophyta</taxon>
        <taxon>Tracheophyta</taxon>
        <taxon>Spermatophyta</taxon>
        <taxon>Magnoliopsida</taxon>
        <taxon>Liliopsida</taxon>
        <taxon>Poales</taxon>
        <taxon>Poaceae</taxon>
        <taxon>BOP clade</taxon>
        <taxon>Pooideae</taxon>
        <taxon>Stipodae</taxon>
        <taxon>Brachypodieae</taxon>
        <taxon>Brachypodium</taxon>
    </lineage>
</organism>
<gene>
    <name evidence="1" type="ORF">BRADI_4g40010v3</name>
</gene>
<keyword evidence="3" id="KW-1185">Reference proteome</keyword>
<sequence length="578" mass="63974">MNLPLHLQRNGLCSLYHSSFLPNVIAYDDPYALSVIYFVLLILPRFQNPQHCRKSMEAFLSAVAGELFSRFMSSMIRRYTADSPKTAGEKLEQLNMALLRAHAVAEEAAARRVTNGAMLLQLSFLMDAMYRGHYVLDTFRYHRLPQPLSASAAGRKRRLSSAKASGAAAAMDELGEVVSRLEAAIGDMDEFLVFLGSYSPARVFSQPYSTYLFLDNFMFGRQIELQRITGFLLQRNHEGDHHRLPDLEVLQVIGRRGSGKRTLVEHACADERVRARFSVIIRICKQDQAESFSNTPPMAAVRDYQKLQKDNGSSSYQRTLFIVEFDGEAAWGNLYGFLCSSASRVAHGSKIILTSATEPEPEKTKTMAAAAAAGQVIRLDYLSAEEYWYFFKSRAFGAIDPEDRPELAGIAMAVAAELRRSFMYANMYGGLMRADMDAGFWRALLRGLRGHVRSHVSVRGGGMSPMDLIGRSRPSYVHPIGNGGSNGKGSKGGRGGEVYLLYDYRSTAAERVAAVPGVSVQDLIVGRGVPDGDEGFEVLGWRSNIPPYYCYLASCEKRRTAAAPAPLKKTTTRAGRQG</sequence>
<name>A0A0Q3HU39_BRADI</name>
<accession>A0A0Q3HU39</accession>
<dbReference type="EnsemblPlants" id="KQJ91827">
    <property type="protein sequence ID" value="KQJ91827"/>
    <property type="gene ID" value="BRADI_4g40010v3"/>
</dbReference>
<reference evidence="1" key="2">
    <citation type="submission" date="2017-06" db="EMBL/GenBank/DDBJ databases">
        <title>WGS assembly of Brachypodium distachyon.</title>
        <authorList>
            <consortium name="The International Brachypodium Initiative"/>
            <person name="Lucas S."/>
            <person name="Harmon-Smith M."/>
            <person name="Lail K."/>
            <person name="Tice H."/>
            <person name="Grimwood J."/>
            <person name="Bruce D."/>
            <person name="Barry K."/>
            <person name="Shu S."/>
            <person name="Lindquist E."/>
            <person name="Wang M."/>
            <person name="Pitluck S."/>
            <person name="Vogel J.P."/>
            <person name="Garvin D.F."/>
            <person name="Mockler T.C."/>
            <person name="Schmutz J."/>
            <person name="Rokhsar D."/>
            <person name="Bevan M.W."/>
        </authorList>
    </citation>
    <scope>NUCLEOTIDE SEQUENCE</scope>
    <source>
        <strain evidence="1">Bd21</strain>
    </source>
</reference>
<evidence type="ECO:0000313" key="1">
    <source>
        <dbReference type="EMBL" id="KQJ91827.1"/>
    </source>
</evidence>
<dbReference type="ExpressionAtlas" id="A0A0Q3HU39">
    <property type="expression patterns" value="differential"/>
</dbReference>